<organism evidence="2 3">
    <name type="scientific">Mycena rosella</name>
    <name type="common">Pink bonnet</name>
    <name type="synonym">Agaricus rosellus</name>
    <dbReference type="NCBI Taxonomy" id="1033263"/>
    <lineage>
        <taxon>Eukaryota</taxon>
        <taxon>Fungi</taxon>
        <taxon>Dikarya</taxon>
        <taxon>Basidiomycota</taxon>
        <taxon>Agaricomycotina</taxon>
        <taxon>Agaricomycetes</taxon>
        <taxon>Agaricomycetidae</taxon>
        <taxon>Agaricales</taxon>
        <taxon>Marasmiineae</taxon>
        <taxon>Mycenaceae</taxon>
        <taxon>Mycena</taxon>
    </lineage>
</organism>
<comment type="caution">
    <text evidence="2">The sequence shown here is derived from an EMBL/GenBank/DDBJ whole genome shotgun (WGS) entry which is preliminary data.</text>
</comment>
<dbReference type="EMBL" id="JARKIE010001539">
    <property type="protein sequence ID" value="KAJ7601558.1"/>
    <property type="molecule type" value="Genomic_DNA"/>
</dbReference>
<protein>
    <submittedName>
        <fullName evidence="2">Uncharacterized protein</fullName>
    </submittedName>
</protein>
<evidence type="ECO:0000256" key="1">
    <source>
        <dbReference type="SAM" id="MobiDB-lite"/>
    </source>
</evidence>
<gene>
    <name evidence="2" type="ORF">B0H17DRAFT_1223091</name>
</gene>
<evidence type="ECO:0000313" key="2">
    <source>
        <dbReference type="EMBL" id="KAJ7601558.1"/>
    </source>
</evidence>
<keyword evidence="3" id="KW-1185">Reference proteome</keyword>
<sequence length="132" mass="14174">MICGTARRACLGAGCGLELGGPRMGTTPPPRLESRLHPASMRSPSPATRTLTRAPAFYDLSIAFERRVSRAAHPVLWTACLDDDREYAHEDGAYPGPSGSASSTAAAAYPRRVPRPTARRHIAPPRLTRSVP</sequence>
<feature type="compositionally biased region" description="Low complexity" evidence="1">
    <location>
        <begin position="93"/>
        <end position="111"/>
    </location>
</feature>
<dbReference type="Proteomes" id="UP001221757">
    <property type="component" value="Unassembled WGS sequence"/>
</dbReference>
<feature type="compositionally biased region" description="Basic residues" evidence="1">
    <location>
        <begin position="112"/>
        <end position="123"/>
    </location>
</feature>
<evidence type="ECO:0000313" key="3">
    <source>
        <dbReference type="Proteomes" id="UP001221757"/>
    </source>
</evidence>
<feature type="region of interest" description="Disordered" evidence="1">
    <location>
        <begin position="20"/>
        <end position="48"/>
    </location>
</feature>
<dbReference type="AlphaFoldDB" id="A0AAD7F833"/>
<proteinExistence type="predicted"/>
<reference evidence="2" key="1">
    <citation type="submission" date="2023-03" db="EMBL/GenBank/DDBJ databases">
        <title>Massive genome expansion in bonnet fungi (Mycena s.s.) driven by repeated elements and novel gene families across ecological guilds.</title>
        <authorList>
            <consortium name="Lawrence Berkeley National Laboratory"/>
            <person name="Harder C.B."/>
            <person name="Miyauchi S."/>
            <person name="Viragh M."/>
            <person name="Kuo A."/>
            <person name="Thoen E."/>
            <person name="Andreopoulos B."/>
            <person name="Lu D."/>
            <person name="Skrede I."/>
            <person name="Drula E."/>
            <person name="Henrissat B."/>
            <person name="Morin E."/>
            <person name="Kohler A."/>
            <person name="Barry K."/>
            <person name="LaButti K."/>
            <person name="Morin E."/>
            <person name="Salamov A."/>
            <person name="Lipzen A."/>
            <person name="Mereny Z."/>
            <person name="Hegedus B."/>
            <person name="Baldrian P."/>
            <person name="Stursova M."/>
            <person name="Weitz H."/>
            <person name="Taylor A."/>
            <person name="Grigoriev I.V."/>
            <person name="Nagy L.G."/>
            <person name="Martin F."/>
            <person name="Kauserud H."/>
        </authorList>
    </citation>
    <scope>NUCLEOTIDE SEQUENCE</scope>
    <source>
        <strain evidence="2">CBHHK067</strain>
    </source>
</reference>
<name>A0AAD7F833_MYCRO</name>
<accession>A0AAD7F833</accession>
<feature type="region of interest" description="Disordered" evidence="1">
    <location>
        <begin position="88"/>
        <end position="132"/>
    </location>
</feature>